<evidence type="ECO:0000313" key="2">
    <source>
        <dbReference type="Proteomes" id="UP000244369"/>
    </source>
</evidence>
<gene>
    <name evidence="1" type="ORF">LWHH1689_0195</name>
</gene>
<dbReference type="AlphaFoldDB" id="A0A2S1ENQ8"/>
<proteinExistence type="predicted"/>
<accession>A0A2S1ENQ8</accession>
<dbReference type="EMBL" id="CP027805">
    <property type="protein sequence ID" value="AWD61557.1"/>
    <property type="molecule type" value="Genomic_DNA"/>
</dbReference>
<protein>
    <submittedName>
        <fullName evidence="1">Uncharacterized protein</fullName>
    </submittedName>
</protein>
<evidence type="ECO:0000313" key="1">
    <source>
        <dbReference type="EMBL" id="AWD61557.1"/>
    </source>
</evidence>
<sequence length="47" mass="5197">MITLKAIATITTAVTREKLSHNANEQIVLVGQTPYVLDNFQKAAVRQ</sequence>
<name>A0A2S1ENQ8_LIMRT</name>
<organism evidence="1 2">
    <name type="scientific">Limosilactobacillus reuteri</name>
    <name type="common">Lactobacillus reuteri</name>
    <dbReference type="NCBI Taxonomy" id="1598"/>
    <lineage>
        <taxon>Bacteria</taxon>
        <taxon>Bacillati</taxon>
        <taxon>Bacillota</taxon>
        <taxon>Bacilli</taxon>
        <taxon>Lactobacillales</taxon>
        <taxon>Lactobacillaceae</taxon>
        <taxon>Limosilactobacillus</taxon>
    </lineage>
</organism>
<reference evidence="1 2" key="1">
    <citation type="submission" date="2018-03" db="EMBL/GenBank/DDBJ databases">
        <title>Complete Genome Sequence of the Chinese traditional Highland Barley wine Isolate Lactobacillus reuteri WHH1689.</title>
        <authorList>
            <person name="Chen S."/>
            <person name="Chen L."/>
            <person name="Chen L."/>
            <person name="Li Y."/>
        </authorList>
    </citation>
    <scope>NUCLEOTIDE SEQUENCE [LARGE SCALE GENOMIC DNA]</scope>
    <source>
        <strain evidence="1 2">WHH1689</strain>
    </source>
</reference>
<dbReference type="Proteomes" id="UP000244369">
    <property type="component" value="Chromosome"/>
</dbReference>